<gene>
    <name evidence="5" type="ORF">SAMN05660772_00539</name>
</gene>
<dbReference type="STRING" id="1122938.SAMN05660772_00539"/>
<dbReference type="Gene3D" id="3.90.220.20">
    <property type="entry name" value="DNA methylase specificity domains"/>
    <property type="match status" value="1"/>
</dbReference>
<keyword evidence="3" id="KW-0238">DNA-binding</keyword>
<organism evidence="5 6">
    <name type="scientific">Pasteurella testudinis DSM 23072</name>
    <dbReference type="NCBI Taxonomy" id="1122938"/>
    <lineage>
        <taxon>Bacteria</taxon>
        <taxon>Pseudomonadati</taxon>
        <taxon>Pseudomonadota</taxon>
        <taxon>Gammaproteobacteria</taxon>
        <taxon>Pasteurellales</taxon>
        <taxon>Pasteurellaceae</taxon>
        <taxon>Pasteurella</taxon>
    </lineage>
</organism>
<keyword evidence="6" id="KW-1185">Reference proteome</keyword>
<evidence type="ECO:0000313" key="5">
    <source>
        <dbReference type="EMBL" id="SMB80096.1"/>
    </source>
</evidence>
<dbReference type="InterPro" id="IPR000055">
    <property type="entry name" value="Restrct_endonuc_typeI_TRD"/>
</dbReference>
<name>A0A1W1UG82_9PAST</name>
<comment type="similarity">
    <text evidence="1">Belongs to the type-I restriction system S methylase family.</text>
</comment>
<reference evidence="6" key="1">
    <citation type="submission" date="2017-04" db="EMBL/GenBank/DDBJ databases">
        <authorList>
            <person name="Varghese N."/>
            <person name="Submissions S."/>
        </authorList>
    </citation>
    <scope>NUCLEOTIDE SEQUENCE [LARGE SCALE GENOMIC DNA]</scope>
    <source>
        <strain evidence="6">DSM 23072</strain>
    </source>
</reference>
<evidence type="ECO:0000256" key="2">
    <source>
        <dbReference type="ARBA" id="ARBA00022747"/>
    </source>
</evidence>
<evidence type="ECO:0000256" key="3">
    <source>
        <dbReference type="ARBA" id="ARBA00023125"/>
    </source>
</evidence>
<sequence>MKNLNCLVRFISGSPQFRITESTDNSAPVYIWYAQHHLAADLSDMATMPSESKSVTTFDKVCLLAAGDVVFSLLSGKAAIVGEQHEGMIQTQNYIKLLPKQGLDAAFLVYLLNENRHIKKQWAAALQGSSVLKYTLAQLKALTITALPPIEQQKIIGNIYLMQQRVQALKQQAAERETRLINTLLAGAANHE</sequence>
<proteinExistence type="inferred from homology"/>
<dbReference type="CDD" id="cd16961">
    <property type="entry name" value="RMtype1_S_TRD-CR_like"/>
    <property type="match status" value="1"/>
</dbReference>
<dbReference type="AlphaFoldDB" id="A0A1W1UG82"/>
<evidence type="ECO:0000259" key="4">
    <source>
        <dbReference type="Pfam" id="PF01420"/>
    </source>
</evidence>
<dbReference type="GO" id="GO:0003677">
    <property type="term" value="F:DNA binding"/>
    <property type="evidence" value="ECO:0007669"/>
    <property type="project" value="UniProtKB-KW"/>
</dbReference>
<dbReference type="SUPFAM" id="SSF116734">
    <property type="entry name" value="DNA methylase specificity domain"/>
    <property type="match status" value="1"/>
</dbReference>
<dbReference type="EMBL" id="FWWV01000002">
    <property type="protein sequence ID" value="SMB80096.1"/>
    <property type="molecule type" value="Genomic_DNA"/>
</dbReference>
<dbReference type="RefSeq" id="WP_084255867.1">
    <property type="nucleotide sequence ID" value="NZ_FWWV01000002.1"/>
</dbReference>
<feature type="domain" description="Type I restriction modification DNA specificity" evidence="4">
    <location>
        <begin position="27"/>
        <end position="159"/>
    </location>
</feature>
<keyword evidence="2" id="KW-0680">Restriction system</keyword>
<dbReference type="InterPro" id="IPR044946">
    <property type="entry name" value="Restrct_endonuc_typeI_TRD_sf"/>
</dbReference>
<dbReference type="Pfam" id="PF01420">
    <property type="entry name" value="Methylase_S"/>
    <property type="match status" value="1"/>
</dbReference>
<protein>
    <submittedName>
        <fullName evidence="5">Type I restriction modification DNA specificity domain-containing protein</fullName>
    </submittedName>
</protein>
<evidence type="ECO:0000256" key="1">
    <source>
        <dbReference type="ARBA" id="ARBA00010923"/>
    </source>
</evidence>
<dbReference type="Proteomes" id="UP000192408">
    <property type="component" value="Unassembled WGS sequence"/>
</dbReference>
<dbReference type="GO" id="GO:0009307">
    <property type="term" value="P:DNA restriction-modification system"/>
    <property type="evidence" value="ECO:0007669"/>
    <property type="project" value="UniProtKB-KW"/>
</dbReference>
<evidence type="ECO:0000313" key="6">
    <source>
        <dbReference type="Proteomes" id="UP000192408"/>
    </source>
</evidence>
<accession>A0A1W1UG82</accession>